<dbReference type="EMBL" id="FN392320">
    <property type="protein sequence ID" value="CAY68936.1"/>
    <property type="molecule type" value="Genomic_DNA"/>
</dbReference>
<dbReference type="GO" id="GO:0051321">
    <property type="term" value="P:meiotic cell cycle"/>
    <property type="evidence" value="ECO:0007669"/>
    <property type="project" value="UniProtKB-KW"/>
</dbReference>
<keyword evidence="10" id="KW-0469">Meiosis</keyword>
<comment type="similarity">
    <text evidence="2 16">Belongs to the ING family.</text>
</comment>
<dbReference type="GO" id="GO:0032777">
    <property type="term" value="C:piccolo histone acetyltransferase complex"/>
    <property type="evidence" value="ECO:0007669"/>
    <property type="project" value="EnsemblFungi"/>
</dbReference>
<feature type="binding site" evidence="14">
    <location>
        <position position="217"/>
    </location>
    <ligand>
        <name>Zn(2+)</name>
        <dbReference type="ChEBI" id="CHEBI:29105"/>
        <label>2</label>
    </ligand>
</feature>
<evidence type="ECO:0000313" key="20">
    <source>
        <dbReference type="Proteomes" id="UP000000314"/>
    </source>
</evidence>
<evidence type="ECO:0000256" key="4">
    <source>
        <dbReference type="ARBA" id="ARBA00022763"/>
    </source>
</evidence>
<dbReference type="InterPro" id="IPR019787">
    <property type="entry name" value="Znf_PHD-finger"/>
</dbReference>
<comment type="function">
    <text evidence="12">Component of the NuA4 histone acetyltransferase complex which is involved in transcriptional activation of selected genes principally by acetylation of nucleosomal histone H4 and H2A. The NuA4 complex is also involved in DNA repair. Involved in cell cycle progression and meiosis.</text>
</comment>
<dbReference type="Proteomes" id="UP000000314">
    <property type="component" value="Chromosome 2"/>
</dbReference>
<feature type="binding site" evidence="14">
    <location>
        <position position="212"/>
    </location>
    <ligand>
        <name>Zn(2+)</name>
        <dbReference type="ChEBI" id="CHEBI:29105"/>
        <label>2</label>
    </ligand>
</feature>
<organism evidence="19 20">
    <name type="scientific">Komagataella phaffii (strain GS115 / ATCC 20864)</name>
    <name type="common">Yeast</name>
    <name type="synonym">Pichia pastoris</name>
    <dbReference type="NCBI Taxonomy" id="644223"/>
    <lineage>
        <taxon>Eukaryota</taxon>
        <taxon>Fungi</taxon>
        <taxon>Dikarya</taxon>
        <taxon>Ascomycota</taxon>
        <taxon>Saccharomycotina</taxon>
        <taxon>Pichiomycetes</taxon>
        <taxon>Pichiales</taxon>
        <taxon>Pichiaceae</taxon>
        <taxon>Komagataella</taxon>
    </lineage>
</organism>
<dbReference type="SMR" id="C4R0B2"/>
<dbReference type="Gene3D" id="3.30.40.10">
    <property type="entry name" value="Zinc/RING finger domain, C3HC4 (zinc finger)"/>
    <property type="match status" value="1"/>
</dbReference>
<keyword evidence="20" id="KW-1185">Reference proteome</keyword>
<feature type="binding site" evidence="14">
    <location>
        <position position="226"/>
    </location>
    <ligand>
        <name>Zn(2+)</name>
        <dbReference type="ChEBI" id="CHEBI:29105"/>
        <label>1</label>
    </ligand>
</feature>
<dbReference type="OMA" id="PIYITPQ"/>
<keyword evidence="9 16" id="KW-0539">Nucleus</keyword>
<dbReference type="CDD" id="cd16858">
    <property type="entry name" value="ING_ING3_Yng2p"/>
    <property type="match status" value="1"/>
</dbReference>
<dbReference type="GO" id="GO:0006355">
    <property type="term" value="P:regulation of DNA-templated transcription"/>
    <property type="evidence" value="ECO:0007669"/>
    <property type="project" value="TreeGrafter"/>
</dbReference>
<evidence type="ECO:0000256" key="16">
    <source>
        <dbReference type="RuleBase" id="RU361213"/>
    </source>
</evidence>
<evidence type="ECO:0000256" key="13">
    <source>
        <dbReference type="PIRSR" id="PIRSR628651-50"/>
    </source>
</evidence>
<feature type="region of interest" description="Disordered" evidence="17">
    <location>
        <begin position="125"/>
        <end position="188"/>
    </location>
</feature>
<evidence type="ECO:0000256" key="12">
    <source>
        <dbReference type="ARBA" id="ARBA00037044"/>
    </source>
</evidence>
<keyword evidence="8" id="KW-0234">DNA repair</keyword>
<dbReference type="Gene3D" id="6.10.140.1740">
    <property type="match status" value="1"/>
</dbReference>
<accession>C4R0B2</accession>
<comment type="subcellular location">
    <subcellularLocation>
        <location evidence="1 16">Nucleus</location>
    </subcellularLocation>
</comment>
<feature type="site" description="Histone H3K4me3 binding" evidence="13">
    <location>
        <position position="209"/>
    </location>
</feature>
<feature type="binding site" evidence="14">
    <location>
        <position position="223"/>
    </location>
    <ligand>
        <name>Zn(2+)</name>
        <dbReference type="ChEBI" id="CHEBI:29105"/>
        <label>1</label>
    </ligand>
</feature>
<dbReference type="FunCoup" id="C4R0B2">
    <property type="interactions" value="293"/>
</dbReference>
<dbReference type="eggNOG" id="KOG1973">
    <property type="taxonomic scope" value="Eukaryota"/>
</dbReference>
<dbReference type="PANTHER" id="PTHR10333">
    <property type="entry name" value="INHIBITOR OF GROWTH PROTEIN"/>
    <property type="match status" value="1"/>
</dbReference>
<evidence type="ECO:0000256" key="10">
    <source>
        <dbReference type="ARBA" id="ARBA00023254"/>
    </source>
</evidence>
<feature type="binding site" evidence="14">
    <location>
        <position position="199"/>
    </location>
    <ligand>
        <name>Zn(2+)</name>
        <dbReference type="ChEBI" id="CHEBI:29105"/>
        <label>1</label>
    </ligand>
</feature>
<dbReference type="STRING" id="644223.C4R0B2"/>
<dbReference type="InterPro" id="IPR011011">
    <property type="entry name" value="Znf_FYVE_PHD"/>
</dbReference>
<protein>
    <recommendedName>
        <fullName evidence="16">Chromatin modification-related protein</fullName>
    </recommendedName>
</protein>
<evidence type="ECO:0000256" key="2">
    <source>
        <dbReference type="ARBA" id="ARBA00010210"/>
    </source>
</evidence>
<evidence type="ECO:0000259" key="18">
    <source>
        <dbReference type="PROSITE" id="PS50016"/>
    </source>
</evidence>
<evidence type="ECO:0000256" key="1">
    <source>
        <dbReference type="ARBA" id="ARBA00004123"/>
    </source>
</evidence>
<evidence type="ECO:0000256" key="15">
    <source>
        <dbReference type="PROSITE-ProRule" id="PRU00146"/>
    </source>
</evidence>
<feature type="site" description="Histone H3K4me3 binding" evidence="13">
    <location>
        <position position="198"/>
    </location>
</feature>
<evidence type="ECO:0000256" key="17">
    <source>
        <dbReference type="SAM" id="MobiDB-lite"/>
    </source>
</evidence>
<dbReference type="HOGENOM" id="CLU_031900_2_0_1"/>
<dbReference type="InParanoid" id="C4R0B2"/>
<keyword evidence="3 14" id="KW-0479">Metal-binding</keyword>
<feature type="binding site" evidence="14">
    <location>
        <position position="243"/>
    </location>
    <ligand>
        <name>Zn(2+)</name>
        <dbReference type="ChEBI" id="CHEBI:29105"/>
        <label>2</label>
    </ligand>
</feature>
<comment type="function">
    <text evidence="16">Component of an histone acetyltransferase complex.</text>
</comment>
<keyword evidence="6 14" id="KW-0862">Zinc</keyword>
<evidence type="ECO:0000256" key="9">
    <source>
        <dbReference type="ARBA" id="ARBA00023242"/>
    </source>
</evidence>
<dbReference type="SUPFAM" id="SSF57903">
    <property type="entry name" value="FYVE/PHD zinc finger"/>
    <property type="match status" value="1"/>
</dbReference>
<feature type="binding site" evidence="14">
    <location>
        <position position="201"/>
    </location>
    <ligand>
        <name>Zn(2+)</name>
        <dbReference type="ChEBI" id="CHEBI:29105"/>
        <label>1</label>
    </ligand>
</feature>
<reference evidence="19 20" key="1">
    <citation type="journal article" date="2009" name="Nat. Biotechnol.">
        <title>Genome sequence of the recombinant protein production host Pichia pastoris.</title>
        <authorList>
            <person name="De Schutter K."/>
            <person name="Lin Y.C."/>
            <person name="Tiels P."/>
            <person name="Van Hecke A."/>
            <person name="Glinka S."/>
            <person name="Weber-Lehmann J."/>
            <person name="Rouze P."/>
            <person name="Van de Peer Y."/>
            <person name="Callewaert N."/>
        </authorList>
    </citation>
    <scope>NUCLEOTIDE SEQUENCE [LARGE SCALE GENOMIC DNA]</scope>
    <source>
        <strain evidence="20">GS115 / ATCC 20864</strain>
    </source>
</reference>
<dbReference type="GO" id="GO:0005634">
    <property type="term" value="C:nucleus"/>
    <property type="evidence" value="ECO:0007669"/>
    <property type="project" value="UniProtKB-SubCell"/>
</dbReference>
<dbReference type="PROSITE" id="PS01359">
    <property type="entry name" value="ZF_PHD_1"/>
    <property type="match status" value="1"/>
</dbReference>
<dbReference type="PROSITE" id="PS50016">
    <property type="entry name" value="ZF_PHD_2"/>
    <property type="match status" value="1"/>
</dbReference>
<evidence type="ECO:0000256" key="3">
    <source>
        <dbReference type="ARBA" id="ARBA00022723"/>
    </source>
</evidence>
<evidence type="ECO:0000256" key="14">
    <source>
        <dbReference type="PIRSR" id="PIRSR628651-51"/>
    </source>
</evidence>
<feature type="site" description="Histone H3K4me3 binding" evidence="13">
    <location>
        <position position="213"/>
    </location>
</feature>
<dbReference type="GO" id="GO:0006281">
    <property type="term" value="P:DNA repair"/>
    <property type="evidence" value="ECO:0007669"/>
    <property type="project" value="UniProtKB-KW"/>
</dbReference>
<proteinExistence type="inferred from homology"/>
<dbReference type="KEGG" id="ppa:PAS_chr2-1_0321"/>
<name>C4R0B2_KOMPG</name>
<comment type="subunit">
    <text evidence="16">Component of an histone acetyltransferase complex. Interacts with H3K4me3 and to a lesser extent with H3K4me2.</text>
</comment>
<dbReference type="GO" id="GO:0000786">
    <property type="term" value="C:nucleosome"/>
    <property type="evidence" value="ECO:0007669"/>
    <property type="project" value="EnsemblFungi"/>
</dbReference>
<dbReference type="InterPro" id="IPR028651">
    <property type="entry name" value="ING_fam"/>
</dbReference>
<dbReference type="CDD" id="cd15505">
    <property type="entry name" value="PHD_ING"/>
    <property type="match status" value="1"/>
</dbReference>
<dbReference type="InterPro" id="IPR019786">
    <property type="entry name" value="Zinc_finger_PHD-type_CS"/>
</dbReference>
<dbReference type="GO" id="GO:0008270">
    <property type="term" value="F:zinc ion binding"/>
    <property type="evidence" value="ECO:0007669"/>
    <property type="project" value="UniProtKB-KW"/>
</dbReference>
<dbReference type="GO" id="GO:0140002">
    <property type="term" value="F:histone H3K4me3 reader activity"/>
    <property type="evidence" value="ECO:0007669"/>
    <property type="project" value="EnsemblFungi"/>
</dbReference>
<dbReference type="AlphaFoldDB" id="C4R0B2"/>
<dbReference type="InterPro" id="IPR013083">
    <property type="entry name" value="Znf_RING/FYVE/PHD"/>
</dbReference>
<dbReference type="GeneID" id="8199009"/>
<evidence type="ECO:0000256" key="7">
    <source>
        <dbReference type="ARBA" id="ARBA00022853"/>
    </source>
</evidence>
<comment type="domain">
    <text evidence="16">The PHD-type zinc finger mediates the binding to H3K4me3.</text>
</comment>
<gene>
    <name evidence="19" type="ordered locus">PAS_chr2-1_0321</name>
</gene>
<dbReference type="SMART" id="SM01408">
    <property type="entry name" value="ING"/>
    <property type="match status" value="1"/>
</dbReference>
<feature type="site" description="Histone H3K4me3 binding" evidence="13">
    <location>
        <position position="221"/>
    </location>
</feature>
<evidence type="ECO:0000256" key="11">
    <source>
        <dbReference type="ARBA" id="ARBA00023306"/>
    </source>
</evidence>
<dbReference type="Pfam" id="PF12998">
    <property type="entry name" value="ING"/>
    <property type="match status" value="1"/>
</dbReference>
<feature type="domain" description="PHD-type" evidence="18">
    <location>
        <begin position="196"/>
        <end position="246"/>
    </location>
</feature>
<feature type="compositionally biased region" description="Polar residues" evidence="17">
    <location>
        <begin position="157"/>
        <end position="177"/>
    </location>
</feature>
<keyword evidence="5 15" id="KW-0863">Zinc-finger</keyword>
<dbReference type="InterPro" id="IPR024610">
    <property type="entry name" value="ING_N_histone-binding"/>
</dbReference>
<feature type="compositionally biased region" description="Polar residues" evidence="17">
    <location>
        <begin position="131"/>
        <end position="147"/>
    </location>
</feature>
<evidence type="ECO:0000256" key="5">
    <source>
        <dbReference type="ARBA" id="ARBA00022771"/>
    </source>
</evidence>
<dbReference type="PANTHER" id="PTHR10333:SF100">
    <property type="entry name" value="CHROMATIN MODIFICATION-RELATED PROTEIN YNG2"/>
    <property type="match status" value="1"/>
</dbReference>
<keyword evidence="7 16" id="KW-0156">Chromatin regulator</keyword>
<feature type="binding site" evidence="14">
    <location>
        <position position="240"/>
    </location>
    <ligand>
        <name>Zn(2+)</name>
        <dbReference type="ChEBI" id="CHEBI:29105"/>
        <label>2</label>
    </ligand>
</feature>
<dbReference type="GO" id="GO:0004402">
    <property type="term" value="F:histone acetyltransferase activity"/>
    <property type="evidence" value="ECO:0007669"/>
    <property type="project" value="EnsemblFungi"/>
</dbReference>
<dbReference type="GO" id="GO:0005829">
    <property type="term" value="C:cytosol"/>
    <property type="evidence" value="ECO:0007669"/>
    <property type="project" value="EnsemblFungi"/>
</dbReference>
<dbReference type="GO" id="GO:0035267">
    <property type="term" value="C:NuA4 histone acetyltransferase complex"/>
    <property type="evidence" value="ECO:0007669"/>
    <property type="project" value="EnsemblFungi"/>
</dbReference>
<dbReference type="InterPro" id="IPR001965">
    <property type="entry name" value="Znf_PHD"/>
</dbReference>
<evidence type="ECO:0000256" key="8">
    <source>
        <dbReference type="ARBA" id="ARBA00023204"/>
    </source>
</evidence>
<keyword evidence="4" id="KW-0227">DNA damage</keyword>
<evidence type="ECO:0000256" key="6">
    <source>
        <dbReference type="ARBA" id="ARBA00022833"/>
    </source>
</evidence>
<dbReference type="SMART" id="SM00249">
    <property type="entry name" value="PHD"/>
    <property type="match status" value="1"/>
</dbReference>
<keyword evidence="11" id="KW-0131">Cell cycle</keyword>
<dbReference type="RefSeq" id="XP_002491216.1">
    <property type="nucleotide sequence ID" value="XM_002491171.1"/>
</dbReference>
<dbReference type="OrthoDB" id="5411773at2759"/>
<sequence>MDAATVLEQYTQDLSNLPSELAHLLEELRDKDMTLYQIRKRTQGKDNQLHKYIKQHGSLVKHPKEQQLYSKINEDFTKAKALQEEKILLSNTALLLISKHLVRLESDIEKLESEGLLAPDDMIEEDKNMSDGMSSLTPVPPSQSSTPGVVPKKRQRNGVSRTQSRFESPPLSSSAPTRTHRKKNASELNQTGEEDELYCFCQQVSFGDMIACDNPDCKYEWFHYDCVGLTAQPPSGIWYCPDCKNDQSVRKRDRKKKKVET</sequence>
<evidence type="ECO:0000313" key="19">
    <source>
        <dbReference type="EMBL" id="CAY68936.1"/>
    </source>
</evidence>